<protein>
    <submittedName>
        <fullName evidence="1">Uncharacterized protein</fullName>
    </submittedName>
</protein>
<accession>A0A1Y6BYM8</accession>
<gene>
    <name evidence="1" type="ORF">SAMN02745746_02119</name>
</gene>
<dbReference type="EMBL" id="FXAG01000010">
    <property type="protein sequence ID" value="SMF24728.1"/>
    <property type="molecule type" value="Genomic_DNA"/>
</dbReference>
<evidence type="ECO:0000313" key="1">
    <source>
        <dbReference type="EMBL" id="SMF24728.1"/>
    </source>
</evidence>
<dbReference type="AlphaFoldDB" id="A0A1Y6BYM8"/>
<sequence length="91" mass="10806">MYSMYIPVPVLRRHSTCLGSLAYWGRLLVYWDNDNECLVRVWVRDENGWRAARSESFCVWDLQVIWHEREACVRHLLTDAPDMDGYLADTL</sequence>
<evidence type="ECO:0000313" key="2">
    <source>
        <dbReference type="Proteomes" id="UP000192920"/>
    </source>
</evidence>
<keyword evidence="2" id="KW-1185">Reference proteome</keyword>
<proteinExistence type="predicted"/>
<dbReference type="STRING" id="1123014.SAMN02745746_02119"/>
<name>A0A1Y6BYM8_9NEIS</name>
<organism evidence="1 2">
    <name type="scientific">Pseudogulbenkiania subflava DSM 22618</name>
    <dbReference type="NCBI Taxonomy" id="1123014"/>
    <lineage>
        <taxon>Bacteria</taxon>
        <taxon>Pseudomonadati</taxon>
        <taxon>Pseudomonadota</taxon>
        <taxon>Betaproteobacteria</taxon>
        <taxon>Neisseriales</taxon>
        <taxon>Chromobacteriaceae</taxon>
        <taxon>Pseudogulbenkiania</taxon>
    </lineage>
</organism>
<reference evidence="2" key="1">
    <citation type="submission" date="2017-04" db="EMBL/GenBank/DDBJ databases">
        <authorList>
            <person name="Varghese N."/>
            <person name="Submissions S."/>
        </authorList>
    </citation>
    <scope>NUCLEOTIDE SEQUENCE [LARGE SCALE GENOMIC DNA]</scope>
    <source>
        <strain evidence="2">DSM 22618</strain>
    </source>
</reference>
<dbReference type="Proteomes" id="UP000192920">
    <property type="component" value="Unassembled WGS sequence"/>
</dbReference>
<dbReference type="RefSeq" id="WP_234985949.1">
    <property type="nucleotide sequence ID" value="NZ_FXAG01000010.1"/>
</dbReference>